<evidence type="ECO:0000313" key="2">
    <source>
        <dbReference type="Proteomes" id="UP001497516"/>
    </source>
</evidence>
<proteinExistence type="predicted"/>
<evidence type="ECO:0000313" key="1">
    <source>
        <dbReference type="EMBL" id="CAL1362673.1"/>
    </source>
</evidence>
<gene>
    <name evidence="1" type="ORF">LTRI10_LOCUS9565</name>
</gene>
<reference evidence="1 2" key="1">
    <citation type="submission" date="2024-04" db="EMBL/GenBank/DDBJ databases">
        <authorList>
            <person name="Fracassetti M."/>
        </authorList>
    </citation>
    <scope>NUCLEOTIDE SEQUENCE [LARGE SCALE GENOMIC DNA]</scope>
</reference>
<sequence>MMLGTLSSKRGFKWILFLYFTFLTPSFSARLLSSIFLKEGNLMKKEAEERMNQFCNSGKLGCASAFTSMGGFHLGEG</sequence>
<dbReference type="Proteomes" id="UP001497516">
    <property type="component" value="Chromosome 10"/>
</dbReference>
<protein>
    <submittedName>
        <fullName evidence="1">Uncharacterized protein</fullName>
    </submittedName>
</protein>
<dbReference type="AlphaFoldDB" id="A0AAV2D0X3"/>
<accession>A0AAV2D0X3</accession>
<keyword evidence="2" id="KW-1185">Reference proteome</keyword>
<organism evidence="1 2">
    <name type="scientific">Linum trigynum</name>
    <dbReference type="NCBI Taxonomy" id="586398"/>
    <lineage>
        <taxon>Eukaryota</taxon>
        <taxon>Viridiplantae</taxon>
        <taxon>Streptophyta</taxon>
        <taxon>Embryophyta</taxon>
        <taxon>Tracheophyta</taxon>
        <taxon>Spermatophyta</taxon>
        <taxon>Magnoliopsida</taxon>
        <taxon>eudicotyledons</taxon>
        <taxon>Gunneridae</taxon>
        <taxon>Pentapetalae</taxon>
        <taxon>rosids</taxon>
        <taxon>fabids</taxon>
        <taxon>Malpighiales</taxon>
        <taxon>Linaceae</taxon>
        <taxon>Linum</taxon>
    </lineage>
</organism>
<name>A0AAV2D0X3_9ROSI</name>
<dbReference type="EMBL" id="OZ034814">
    <property type="protein sequence ID" value="CAL1362673.1"/>
    <property type="molecule type" value="Genomic_DNA"/>
</dbReference>